<dbReference type="RefSeq" id="WP_093145175.1">
    <property type="nucleotide sequence ID" value="NZ_BMWO01000006.1"/>
</dbReference>
<dbReference type="EMBL" id="FNBA01000006">
    <property type="protein sequence ID" value="SDF13986.1"/>
    <property type="molecule type" value="Genomic_DNA"/>
</dbReference>
<dbReference type="SUPFAM" id="SSF53448">
    <property type="entry name" value="Nucleotide-diphospho-sugar transferases"/>
    <property type="match status" value="1"/>
</dbReference>
<evidence type="ECO:0000313" key="2">
    <source>
        <dbReference type="EMBL" id="SDF13986.1"/>
    </source>
</evidence>
<proteinExistence type="predicted"/>
<dbReference type="Gene3D" id="3.90.550.10">
    <property type="entry name" value="Spore Coat Polysaccharide Biosynthesis Protein SpsA, Chain A"/>
    <property type="match status" value="1"/>
</dbReference>
<dbReference type="PANTHER" id="PTHR43685:SF2">
    <property type="entry name" value="GLYCOSYLTRANSFERASE 2-LIKE DOMAIN-CONTAINING PROTEIN"/>
    <property type="match status" value="1"/>
</dbReference>
<dbReference type="InterPro" id="IPR050834">
    <property type="entry name" value="Glycosyltransf_2"/>
</dbReference>
<sequence length="312" mass="35712">MPRFSVIIPLYNKENYIAGTIASVLNQTFSDFELIIVNDCATDNSLEIAQTIKDPRIQIIQHSVNKGLSASRNTGIKKAQSDFVAFLDADDLWKPTYLEKIDFLITNFPEASLFAAKYEVLLSNGKTLVHDFKITDYKSPGIVPNFFENNLNQNLYYPSCLTARKSVFESVGYYNEAINFSEDVDFNIRAHEKFKFAYWNEAHVTYVLDSENQITQNGLSGKTIPDYDFYEKTFPGRKDIKTYLDFQRFVKAKLFKLSGDTERASALINQIDPENLNRKQKLLLRTPKPLLLGIGFIKKTLQKLGIELNSYS</sequence>
<dbReference type="OrthoDB" id="6307329at2"/>
<dbReference type="InterPro" id="IPR029044">
    <property type="entry name" value="Nucleotide-diphossugar_trans"/>
</dbReference>
<accession>A0A1G7IN83</accession>
<protein>
    <submittedName>
        <fullName evidence="2">Glycosyl transferase family 2</fullName>
    </submittedName>
</protein>
<gene>
    <name evidence="2" type="ORF">SAMN05421855_10694</name>
</gene>
<dbReference type="AlphaFoldDB" id="A0A1G7IN83"/>
<dbReference type="Proteomes" id="UP000199321">
    <property type="component" value="Unassembled WGS sequence"/>
</dbReference>
<dbReference type="GO" id="GO:0016740">
    <property type="term" value="F:transferase activity"/>
    <property type="evidence" value="ECO:0007669"/>
    <property type="project" value="UniProtKB-KW"/>
</dbReference>
<dbReference type="Pfam" id="PF00535">
    <property type="entry name" value="Glycos_transf_2"/>
    <property type="match status" value="1"/>
</dbReference>
<dbReference type="CDD" id="cd00761">
    <property type="entry name" value="Glyco_tranf_GTA_type"/>
    <property type="match status" value="1"/>
</dbReference>
<dbReference type="InterPro" id="IPR001173">
    <property type="entry name" value="Glyco_trans_2-like"/>
</dbReference>
<keyword evidence="3" id="KW-1185">Reference proteome</keyword>
<reference evidence="2 3" key="1">
    <citation type="submission" date="2016-10" db="EMBL/GenBank/DDBJ databases">
        <authorList>
            <person name="de Groot N.N."/>
        </authorList>
    </citation>
    <scope>NUCLEOTIDE SEQUENCE [LARGE SCALE GENOMIC DNA]</scope>
    <source>
        <strain evidence="2 3">DSM 16195</strain>
    </source>
</reference>
<name>A0A1G7IN83_9FLAO</name>
<dbReference type="PANTHER" id="PTHR43685">
    <property type="entry name" value="GLYCOSYLTRANSFERASE"/>
    <property type="match status" value="1"/>
</dbReference>
<organism evidence="2 3">
    <name type="scientific">Ulvibacter litoralis</name>
    <dbReference type="NCBI Taxonomy" id="227084"/>
    <lineage>
        <taxon>Bacteria</taxon>
        <taxon>Pseudomonadati</taxon>
        <taxon>Bacteroidota</taxon>
        <taxon>Flavobacteriia</taxon>
        <taxon>Flavobacteriales</taxon>
        <taxon>Flavobacteriaceae</taxon>
        <taxon>Ulvibacter</taxon>
    </lineage>
</organism>
<dbReference type="STRING" id="227084.SAMN05421855_10694"/>
<feature type="domain" description="Glycosyltransferase 2-like" evidence="1">
    <location>
        <begin position="5"/>
        <end position="101"/>
    </location>
</feature>
<evidence type="ECO:0000313" key="3">
    <source>
        <dbReference type="Proteomes" id="UP000199321"/>
    </source>
</evidence>
<keyword evidence="2" id="KW-0808">Transferase</keyword>
<evidence type="ECO:0000259" key="1">
    <source>
        <dbReference type="Pfam" id="PF00535"/>
    </source>
</evidence>